<evidence type="ECO:0000313" key="1">
    <source>
        <dbReference type="EMBL" id="KAJ8667590.1"/>
    </source>
</evidence>
<accession>A0ACC2ND81</accession>
<sequence>MSASVEKSLKNLRARMKKHREKVRAKLKSSKKFDTERTKTVPTDTKEESNEVAPVINLLDQDQHLIDNRLRAGDEHSSYSNSDSDLSNYDDGDDDTGITHNEAFKCIVNHGAYYACERCLCSGYDYMKRIVYPFMYDQERTGESFKNRENPLHHSGDSPLEKLKKPHNLVLLFILDIMHLNYQGNMKKLLKSWFSSESKITQEKLYRVSLRLVNLKRQIPVGFQRSTRSAEDVSKYTANEFREILVYTGPFVLKDILDDEEYKHYLLFHTGSRILCSSELYKKYTTCAKEYLQRFTMLTEELYGLEFASLNNHSLAHIADDVENMDCPASFLTAFPFENDLGELKRFIRSGNKPLAQICTKIERFGIQFEESCYTC</sequence>
<gene>
    <name evidence="1" type="ORF">QAD02_009253</name>
</gene>
<proteinExistence type="predicted"/>
<dbReference type="EMBL" id="CM056744">
    <property type="protein sequence ID" value="KAJ8667590.1"/>
    <property type="molecule type" value="Genomic_DNA"/>
</dbReference>
<keyword evidence="2" id="KW-1185">Reference proteome</keyword>
<name>A0ACC2ND81_9HYME</name>
<organism evidence="1 2">
    <name type="scientific">Eretmocerus hayati</name>
    <dbReference type="NCBI Taxonomy" id="131215"/>
    <lineage>
        <taxon>Eukaryota</taxon>
        <taxon>Metazoa</taxon>
        <taxon>Ecdysozoa</taxon>
        <taxon>Arthropoda</taxon>
        <taxon>Hexapoda</taxon>
        <taxon>Insecta</taxon>
        <taxon>Pterygota</taxon>
        <taxon>Neoptera</taxon>
        <taxon>Endopterygota</taxon>
        <taxon>Hymenoptera</taxon>
        <taxon>Apocrita</taxon>
        <taxon>Proctotrupomorpha</taxon>
        <taxon>Chalcidoidea</taxon>
        <taxon>Aphelinidae</taxon>
        <taxon>Aphelininae</taxon>
        <taxon>Eretmocerus</taxon>
    </lineage>
</organism>
<protein>
    <submittedName>
        <fullName evidence="1">Uncharacterized protein</fullName>
    </submittedName>
</protein>
<dbReference type="Proteomes" id="UP001239111">
    <property type="component" value="Chromosome 4"/>
</dbReference>
<comment type="caution">
    <text evidence="1">The sequence shown here is derived from an EMBL/GenBank/DDBJ whole genome shotgun (WGS) entry which is preliminary data.</text>
</comment>
<reference evidence="1" key="1">
    <citation type="submission" date="2023-04" db="EMBL/GenBank/DDBJ databases">
        <title>A chromosome-level genome assembly of the parasitoid wasp Eretmocerus hayati.</title>
        <authorList>
            <person name="Zhong Y."/>
            <person name="Liu S."/>
            <person name="Liu Y."/>
        </authorList>
    </citation>
    <scope>NUCLEOTIDE SEQUENCE</scope>
    <source>
        <strain evidence="1">ZJU_SS_LIU_2023</strain>
    </source>
</reference>
<evidence type="ECO:0000313" key="2">
    <source>
        <dbReference type="Proteomes" id="UP001239111"/>
    </source>
</evidence>